<dbReference type="GO" id="GO:0006465">
    <property type="term" value="P:signal peptide processing"/>
    <property type="evidence" value="ECO:0007669"/>
    <property type="project" value="TreeGrafter"/>
</dbReference>
<evidence type="ECO:0000313" key="12">
    <source>
        <dbReference type="EMBL" id="CAH9070593.1"/>
    </source>
</evidence>
<evidence type="ECO:0000256" key="1">
    <source>
        <dbReference type="ARBA" id="ARBA00004477"/>
    </source>
</evidence>
<evidence type="ECO:0000256" key="3">
    <source>
        <dbReference type="ARBA" id="ARBA00022670"/>
    </source>
</evidence>
<feature type="chain" id="PRO_5040345786" description="Signal peptide peptidase" evidence="11">
    <location>
        <begin position="24"/>
        <end position="343"/>
    </location>
</feature>
<evidence type="ECO:0000256" key="8">
    <source>
        <dbReference type="ARBA" id="ARBA00023136"/>
    </source>
</evidence>
<feature type="signal peptide" evidence="11">
    <location>
        <begin position="1"/>
        <end position="23"/>
    </location>
</feature>
<keyword evidence="5" id="KW-0378">Hydrolase</keyword>
<evidence type="ECO:0000256" key="6">
    <source>
        <dbReference type="ARBA" id="ARBA00022824"/>
    </source>
</evidence>
<keyword evidence="4 10" id="KW-0812">Transmembrane</keyword>
<keyword evidence="7 10" id="KW-1133">Transmembrane helix</keyword>
<feature type="transmembrane region" description="Helical" evidence="10">
    <location>
        <begin position="188"/>
        <end position="212"/>
    </location>
</feature>
<dbReference type="PANTHER" id="PTHR12174">
    <property type="entry name" value="SIGNAL PEPTIDE PEPTIDASE"/>
    <property type="match status" value="1"/>
</dbReference>
<organism evidence="12 13">
    <name type="scientific">Cuscuta europaea</name>
    <name type="common">European dodder</name>
    <dbReference type="NCBI Taxonomy" id="41803"/>
    <lineage>
        <taxon>Eukaryota</taxon>
        <taxon>Viridiplantae</taxon>
        <taxon>Streptophyta</taxon>
        <taxon>Embryophyta</taxon>
        <taxon>Tracheophyta</taxon>
        <taxon>Spermatophyta</taxon>
        <taxon>Magnoliopsida</taxon>
        <taxon>eudicotyledons</taxon>
        <taxon>Gunneridae</taxon>
        <taxon>Pentapetalae</taxon>
        <taxon>asterids</taxon>
        <taxon>lamiids</taxon>
        <taxon>Solanales</taxon>
        <taxon>Convolvulaceae</taxon>
        <taxon>Cuscuteae</taxon>
        <taxon>Cuscuta</taxon>
        <taxon>Cuscuta subgen. Cuscuta</taxon>
    </lineage>
</organism>
<comment type="similarity">
    <text evidence="2">Belongs to the peptidase A22B family.</text>
</comment>
<protein>
    <recommendedName>
        <fullName evidence="14">Signal peptide peptidase</fullName>
    </recommendedName>
</protein>
<dbReference type="Proteomes" id="UP001152484">
    <property type="component" value="Unassembled WGS sequence"/>
</dbReference>
<evidence type="ECO:0000256" key="9">
    <source>
        <dbReference type="SAM" id="MobiDB-lite"/>
    </source>
</evidence>
<feature type="transmembrane region" description="Helical" evidence="10">
    <location>
        <begin position="85"/>
        <end position="107"/>
    </location>
</feature>
<keyword evidence="6" id="KW-0256">Endoplasmic reticulum</keyword>
<evidence type="ECO:0008006" key="14">
    <source>
        <dbReference type="Google" id="ProtNLM"/>
    </source>
</evidence>
<dbReference type="SMART" id="SM00730">
    <property type="entry name" value="PSN"/>
    <property type="match status" value="1"/>
</dbReference>
<dbReference type="EMBL" id="CAMAPE010000006">
    <property type="protein sequence ID" value="CAH9070593.1"/>
    <property type="molecule type" value="Genomic_DNA"/>
</dbReference>
<dbReference type="GO" id="GO:0098554">
    <property type="term" value="C:cytoplasmic side of endoplasmic reticulum membrane"/>
    <property type="evidence" value="ECO:0007669"/>
    <property type="project" value="TreeGrafter"/>
</dbReference>
<accession>A0A9P0YPE1</accession>
<keyword evidence="3" id="KW-0645">Protease</keyword>
<proteinExistence type="inferred from homology"/>
<feature type="transmembrane region" description="Helical" evidence="10">
    <location>
        <begin position="263"/>
        <end position="285"/>
    </location>
</feature>
<keyword evidence="13" id="KW-1185">Reference proteome</keyword>
<dbReference type="AlphaFoldDB" id="A0A9P0YPE1"/>
<keyword evidence="11" id="KW-0732">Signal</keyword>
<dbReference type="GO" id="GO:0098553">
    <property type="term" value="C:lumenal side of endoplasmic reticulum membrane"/>
    <property type="evidence" value="ECO:0007669"/>
    <property type="project" value="TreeGrafter"/>
</dbReference>
<feature type="transmembrane region" description="Helical" evidence="10">
    <location>
        <begin position="60"/>
        <end position="78"/>
    </location>
</feature>
<comment type="subcellular location">
    <subcellularLocation>
        <location evidence="1">Endoplasmic reticulum membrane</location>
        <topology evidence="1">Multi-pass membrane protein</topology>
    </subcellularLocation>
</comment>
<evidence type="ECO:0000256" key="10">
    <source>
        <dbReference type="SAM" id="Phobius"/>
    </source>
</evidence>
<feature type="transmembrane region" description="Helical" evidence="10">
    <location>
        <begin position="291"/>
        <end position="309"/>
    </location>
</feature>
<reference evidence="12" key="1">
    <citation type="submission" date="2022-07" db="EMBL/GenBank/DDBJ databases">
        <authorList>
            <person name="Macas J."/>
            <person name="Novak P."/>
            <person name="Neumann P."/>
        </authorList>
    </citation>
    <scope>NUCLEOTIDE SEQUENCE</scope>
</reference>
<evidence type="ECO:0000256" key="5">
    <source>
        <dbReference type="ARBA" id="ARBA00022801"/>
    </source>
</evidence>
<dbReference type="InterPro" id="IPR006639">
    <property type="entry name" value="Preselin/SPP"/>
</dbReference>
<feature type="transmembrane region" description="Helical" evidence="10">
    <location>
        <begin position="137"/>
        <end position="156"/>
    </location>
</feature>
<feature type="transmembrane region" description="Helical" evidence="10">
    <location>
        <begin position="232"/>
        <end position="251"/>
    </location>
</feature>
<dbReference type="OrthoDB" id="29661at2759"/>
<dbReference type="GO" id="GO:0042500">
    <property type="term" value="F:aspartic endopeptidase activity, intramembrane cleaving"/>
    <property type="evidence" value="ECO:0007669"/>
    <property type="project" value="InterPro"/>
</dbReference>
<evidence type="ECO:0000256" key="7">
    <source>
        <dbReference type="ARBA" id="ARBA00022989"/>
    </source>
</evidence>
<evidence type="ECO:0000256" key="4">
    <source>
        <dbReference type="ARBA" id="ARBA00022692"/>
    </source>
</evidence>
<evidence type="ECO:0000256" key="2">
    <source>
        <dbReference type="ARBA" id="ARBA00006859"/>
    </source>
</evidence>
<sequence length="343" mass="38016">MKNIERLANILLTGLTLAPLVVNVDPNLNVILTASLTVYVGCYRSVKPTPPSESMSSEHAMRFPLVGSAMLLSLFLLFKFLSKDLVNAVLTCYFFVLGIAALSATLLPEIKHFLPTKWNDDHIVWRFPYFHSLDVEFTRSQIVAAIPGTIFCVWYAKQKHWLANNILGLAFCIQGIEMLSLGSFKTGAILLAGLFVYDIFWVFFTPVMVSVAKSFDAPIKLLFPTADSQRPFSMLGLGDIVIPGIFVALALRFDVSRGRSSQYFTSSFIGYTAGLALTIFVMNWFQAAQPALLYIVPAVIGFLAVHCLWNGDVKPLLEFDESKSKASEVNEDDSTAAENKKTE</sequence>
<dbReference type="Pfam" id="PF04258">
    <property type="entry name" value="Peptidase_A22B"/>
    <property type="match status" value="1"/>
</dbReference>
<gene>
    <name evidence="12" type="ORF">CEURO_LOCUS3698</name>
</gene>
<evidence type="ECO:0000313" key="13">
    <source>
        <dbReference type="Proteomes" id="UP001152484"/>
    </source>
</evidence>
<evidence type="ECO:0000256" key="11">
    <source>
        <dbReference type="SAM" id="SignalP"/>
    </source>
</evidence>
<feature type="region of interest" description="Disordered" evidence="9">
    <location>
        <begin position="322"/>
        <end position="343"/>
    </location>
</feature>
<dbReference type="GO" id="GO:0033619">
    <property type="term" value="P:membrane protein proteolysis"/>
    <property type="evidence" value="ECO:0007669"/>
    <property type="project" value="TreeGrafter"/>
</dbReference>
<dbReference type="InterPro" id="IPR007369">
    <property type="entry name" value="Peptidase_A22B_SPP"/>
</dbReference>
<name>A0A9P0YPE1_CUSEU</name>
<dbReference type="PANTHER" id="PTHR12174:SF23">
    <property type="entry name" value="MINOR HISTOCOMPATIBILITY ANTIGEN H13"/>
    <property type="match status" value="1"/>
</dbReference>
<comment type="caution">
    <text evidence="12">The sequence shown here is derived from an EMBL/GenBank/DDBJ whole genome shotgun (WGS) entry which is preliminary data.</text>
</comment>
<keyword evidence="8 10" id="KW-0472">Membrane</keyword>